<dbReference type="GO" id="GO:0016740">
    <property type="term" value="F:transferase activity"/>
    <property type="evidence" value="ECO:0007669"/>
    <property type="project" value="UniProtKB-KW"/>
</dbReference>
<feature type="region of interest" description="Disordered" evidence="1">
    <location>
        <begin position="1"/>
        <end position="50"/>
    </location>
</feature>
<proteinExistence type="predicted"/>
<reference evidence="2 3" key="1">
    <citation type="submission" date="2020-10" db="EMBL/GenBank/DDBJ databases">
        <title>Ca. Dormibacterota MAGs.</title>
        <authorList>
            <person name="Montgomery K."/>
        </authorList>
    </citation>
    <scope>NUCLEOTIDE SEQUENCE [LARGE SCALE GENOMIC DNA]</scope>
    <source>
        <strain evidence="2">SC8812_S17_18</strain>
    </source>
</reference>
<dbReference type="Proteomes" id="UP000606991">
    <property type="component" value="Unassembled WGS sequence"/>
</dbReference>
<name>A0A934N411_9BACT</name>
<sequence>MRCSSASAGSSSSASTYLCRRLHGRRARRERGRRPSPSFHRGEDGGHSAVQHAEVLPSALVKGWSVDRAAAMLEGAGARNFYLNAGGDVVGRGGAQPGRGWRV</sequence>
<gene>
    <name evidence="2" type="ORF">JF886_10005</name>
</gene>
<protein>
    <submittedName>
        <fullName evidence="2">FAD:protein FMN transferase</fullName>
    </submittedName>
</protein>
<dbReference type="Pfam" id="PF02424">
    <property type="entry name" value="ApbE"/>
    <property type="match status" value="1"/>
</dbReference>
<dbReference type="InterPro" id="IPR003374">
    <property type="entry name" value="ApbE-like_sf"/>
</dbReference>
<dbReference type="SUPFAM" id="SSF143631">
    <property type="entry name" value="ApbE-like"/>
    <property type="match status" value="1"/>
</dbReference>
<feature type="compositionally biased region" description="Low complexity" evidence="1">
    <location>
        <begin position="1"/>
        <end position="15"/>
    </location>
</feature>
<dbReference type="InterPro" id="IPR024932">
    <property type="entry name" value="ApbE"/>
</dbReference>
<evidence type="ECO:0000313" key="2">
    <source>
        <dbReference type="EMBL" id="MBJ7595176.1"/>
    </source>
</evidence>
<dbReference type="AlphaFoldDB" id="A0A934N411"/>
<dbReference type="Gene3D" id="3.10.520.10">
    <property type="entry name" value="ApbE-like domains"/>
    <property type="match status" value="1"/>
</dbReference>
<dbReference type="EMBL" id="JAEKNS010000104">
    <property type="protein sequence ID" value="MBJ7595176.1"/>
    <property type="molecule type" value="Genomic_DNA"/>
</dbReference>
<comment type="caution">
    <text evidence="2">The sequence shown here is derived from an EMBL/GenBank/DDBJ whole genome shotgun (WGS) entry which is preliminary data.</text>
</comment>
<keyword evidence="2" id="KW-0808">Transferase</keyword>
<accession>A0A934N411</accession>
<feature type="compositionally biased region" description="Basic residues" evidence="1">
    <location>
        <begin position="20"/>
        <end position="34"/>
    </location>
</feature>
<evidence type="ECO:0000256" key="1">
    <source>
        <dbReference type="SAM" id="MobiDB-lite"/>
    </source>
</evidence>
<evidence type="ECO:0000313" key="3">
    <source>
        <dbReference type="Proteomes" id="UP000606991"/>
    </source>
</evidence>
<feature type="non-terminal residue" evidence="2">
    <location>
        <position position="103"/>
    </location>
</feature>
<organism evidence="2 3">
    <name type="scientific">Candidatus Aeolococcus gillhamiae</name>
    <dbReference type="NCBI Taxonomy" id="3127015"/>
    <lineage>
        <taxon>Bacteria</taxon>
        <taxon>Bacillati</taxon>
        <taxon>Candidatus Dormiibacterota</taxon>
        <taxon>Candidatus Dormibacteria</taxon>
        <taxon>Candidatus Aeolococcales</taxon>
        <taxon>Candidatus Aeolococcaceae</taxon>
        <taxon>Candidatus Aeolococcus</taxon>
    </lineage>
</organism>